<evidence type="ECO:0000256" key="2">
    <source>
        <dbReference type="SAM" id="Phobius"/>
    </source>
</evidence>
<protein>
    <recommendedName>
        <fullName evidence="3">YutG/PgpA domain-containing protein</fullName>
    </recommendedName>
</protein>
<proteinExistence type="predicted"/>
<dbReference type="OrthoDB" id="9804091at2"/>
<keyword evidence="2" id="KW-0472">Membrane</keyword>
<dbReference type="KEGG" id="bsed:DN745_08550"/>
<keyword evidence="2" id="KW-1133">Transmembrane helix</keyword>
<feature type="region of interest" description="Disordered" evidence="1">
    <location>
        <begin position="1"/>
        <end position="34"/>
    </location>
</feature>
<dbReference type="PANTHER" id="PTHR36305">
    <property type="entry name" value="PHOSPHATIDYLGLYCEROPHOSPHATASE A"/>
    <property type="match status" value="1"/>
</dbReference>
<feature type="transmembrane region" description="Helical" evidence="2">
    <location>
        <begin position="81"/>
        <end position="99"/>
    </location>
</feature>
<organism evidence="4 5">
    <name type="scientific">Bradymonas sediminis</name>
    <dbReference type="NCBI Taxonomy" id="1548548"/>
    <lineage>
        <taxon>Bacteria</taxon>
        <taxon>Deltaproteobacteria</taxon>
        <taxon>Bradymonadales</taxon>
        <taxon>Bradymonadaceae</taxon>
        <taxon>Bradymonas</taxon>
    </lineage>
</organism>
<keyword evidence="2" id="KW-0812">Transmembrane</keyword>
<dbReference type="SUPFAM" id="SSF101307">
    <property type="entry name" value="YutG-like"/>
    <property type="match status" value="1"/>
</dbReference>
<dbReference type="Proteomes" id="UP000249799">
    <property type="component" value="Chromosome"/>
</dbReference>
<feature type="transmembrane region" description="Helical" evidence="2">
    <location>
        <begin position="47"/>
        <end position="69"/>
    </location>
</feature>
<evidence type="ECO:0000313" key="5">
    <source>
        <dbReference type="Proteomes" id="UP000249799"/>
    </source>
</evidence>
<dbReference type="PANTHER" id="PTHR36305:SF1">
    <property type="entry name" value="PHOSPHATIDYLGLYCEROPHOSPHATASE A"/>
    <property type="match status" value="1"/>
</dbReference>
<dbReference type="Pfam" id="PF04608">
    <property type="entry name" value="PgpA"/>
    <property type="match status" value="1"/>
</dbReference>
<dbReference type="AlphaFoldDB" id="A0A2Z4FKA4"/>
<evidence type="ECO:0000313" key="4">
    <source>
        <dbReference type="EMBL" id="AWV89382.1"/>
    </source>
</evidence>
<evidence type="ECO:0000259" key="3">
    <source>
        <dbReference type="Pfam" id="PF04608"/>
    </source>
</evidence>
<name>A0A2Z4FKA4_9DELT</name>
<accession>A0A2Z4FKA4</accession>
<feature type="domain" description="YutG/PgpA" evidence="3">
    <location>
        <begin position="48"/>
        <end position="186"/>
    </location>
</feature>
<dbReference type="GO" id="GO:0008962">
    <property type="term" value="F:phosphatidylglycerophosphatase activity"/>
    <property type="evidence" value="ECO:0007669"/>
    <property type="project" value="InterPro"/>
</dbReference>
<dbReference type="GO" id="GO:0006629">
    <property type="term" value="P:lipid metabolic process"/>
    <property type="evidence" value="ECO:0007669"/>
    <property type="project" value="InterPro"/>
</dbReference>
<sequence>MVAARGDQAREDSYKKRRWMPPPKNIPSAGPRPATARAWKRAPTSMLFSTFFGVGHLPGGPGTYAAALFTPAIVWMSHWPMPWRVGLFVGATVASVYWADRAGKALGEHDSRRIVIDEVIGVWTTLVWFDALGWPAALAGLVAFRVFDITKPPPARRIDDQGSGGLSVIADDLVAGVWAIPVVLLVRWLLH</sequence>
<dbReference type="InterPro" id="IPR036681">
    <property type="entry name" value="PgpA-like_sf"/>
</dbReference>
<keyword evidence="5" id="KW-1185">Reference proteome</keyword>
<evidence type="ECO:0000256" key="1">
    <source>
        <dbReference type="SAM" id="MobiDB-lite"/>
    </source>
</evidence>
<feature type="transmembrane region" description="Helical" evidence="2">
    <location>
        <begin position="173"/>
        <end position="190"/>
    </location>
</feature>
<gene>
    <name evidence="4" type="ORF">DN745_08550</name>
</gene>
<dbReference type="InterPro" id="IPR007686">
    <property type="entry name" value="YutG/PgpA"/>
</dbReference>
<dbReference type="CDD" id="cd06971">
    <property type="entry name" value="PgpA"/>
    <property type="match status" value="1"/>
</dbReference>
<dbReference type="InterPro" id="IPR026037">
    <property type="entry name" value="PgpA"/>
</dbReference>
<feature type="transmembrane region" description="Helical" evidence="2">
    <location>
        <begin position="120"/>
        <end position="144"/>
    </location>
</feature>
<dbReference type="EMBL" id="CP030032">
    <property type="protein sequence ID" value="AWV89382.1"/>
    <property type="molecule type" value="Genomic_DNA"/>
</dbReference>
<reference evidence="4 5" key="1">
    <citation type="submission" date="2018-06" db="EMBL/GenBank/DDBJ databases">
        <title>Lujinxingia sediminis gen. nov. sp. nov., a new facultative anaerobic member of the class Deltaproteobacteria, and proposal of Lujinxingaceae fam. nov.</title>
        <authorList>
            <person name="Guo L.-Y."/>
            <person name="Li C.-M."/>
            <person name="Wang S."/>
            <person name="Du Z.-J."/>
        </authorList>
    </citation>
    <scope>NUCLEOTIDE SEQUENCE [LARGE SCALE GENOMIC DNA]</scope>
    <source>
        <strain evidence="4 5">FA350</strain>
    </source>
</reference>